<dbReference type="EMBL" id="LN650055">
    <property type="protein sequence ID" value="CEI71347.1"/>
    <property type="molecule type" value="Genomic_DNA"/>
</dbReference>
<organism evidence="3">
    <name type="scientific">Helicobacter pylori</name>
    <name type="common">Campylobacter pylori</name>
    <dbReference type="NCBI Taxonomy" id="210"/>
    <lineage>
        <taxon>Bacteria</taxon>
        <taxon>Pseudomonadati</taxon>
        <taxon>Campylobacterota</taxon>
        <taxon>Epsilonproteobacteria</taxon>
        <taxon>Campylobacterales</taxon>
        <taxon>Helicobacteraceae</taxon>
        <taxon>Helicobacter</taxon>
    </lineage>
</organism>
<dbReference type="InterPro" id="IPR040838">
    <property type="entry name" value="SabA_N_adhesion"/>
</dbReference>
<feature type="chain" id="PRO_5002039767" evidence="1">
    <location>
        <begin position="21"/>
        <end position="750"/>
    </location>
</feature>
<feature type="domain" description="SabA N-terminal extracellular adhesion" evidence="2">
    <location>
        <begin position="46"/>
        <end position="379"/>
    </location>
</feature>
<accession>A0A0A8TVY3</accession>
<keyword evidence="1" id="KW-0732">Signal</keyword>
<evidence type="ECO:0000313" key="3">
    <source>
        <dbReference type="EMBL" id="CEI71347.1"/>
    </source>
</evidence>
<protein>
    <submittedName>
        <fullName evidence="3">BabA</fullName>
    </submittedName>
</protein>
<gene>
    <name evidence="3" type="primary">babA</name>
</gene>
<dbReference type="Pfam" id="PF18304">
    <property type="entry name" value="SabA_adhesion"/>
    <property type="match status" value="1"/>
</dbReference>
<evidence type="ECO:0000256" key="1">
    <source>
        <dbReference type="SAM" id="SignalP"/>
    </source>
</evidence>
<reference evidence="3" key="1">
    <citation type="submission" date="2014-11" db="EMBL/GenBank/DDBJ databases">
        <title>Dynamics of Lewis B binding and sequence variation of the babA adhesin gene during chronic Helicobacter pylori infection in humans.</title>
        <authorList>
            <person name="Nell S."/>
            <person name="Kennemann L."/>
            <person name="Schwarz S."/>
            <person name="Josenhans C."/>
            <person name="Suerbaum S."/>
        </authorList>
    </citation>
    <scope>NUCLEOTIDE SEQUENCE</scope>
    <source>
        <strain evidence="3">NQ267</strain>
    </source>
</reference>
<feature type="signal peptide" evidence="1">
    <location>
        <begin position="1"/>
        <end position="20"/>
    </location>
</feature>
<dbReference type="InterPro" id="IPR002718">
    <property type="entry name" value="OMP_Helicobacter"/>
</dbReference>
<proteinExistence type="predicted"/>
<dbReference type="PRINTS" id="PR01776">
    <property type="entry name" value="HPOMPFAMILY"/>
</dbReference>
<evidence type="ECO:0000259" key="2">
    <source>
        <dbReference type="Pfam" id="PF18304"/>
    </source>
</evidence>
<name>A0A0A8TVY3_HELPX</name>
<dbReference type="AlphaFoldDB" id="A0A0A8TVY3"/>
<dbReference type="Pfam" id="PF01856">
    <property type="entry name" value="HP_OMP"/>
    <property type="match status" value="1"/>
</dbReference>
<sequence>MKKHILSFALGSLLVSTLSAEDDGFYMSAGYQIGEAAQMVTNTKGIQQLSDNYENLSKLLTRYSKLNTFIQLASDPSAINAARENLGASAKNLIGDTKNSPAYQAVLLAINAAVGFWNVLGYVTQCGGNGNEKSTSSTTIFNNEPGYRSTSITCSLNGYPPGYYGPMSIENFKKLNEAYQILQTALKKGLPALKENNGTVSVTYSYTCSGEGNTNCNPSLFGITGTINNGDGRNGGSVTKTQTIDGKTVTTTISSKVVDSGAAGNTSGVSYTEITNQLNGVPDSAQALLAQASTLINTINDACPYFHANNSSEANAPKFSTTTGKICGAFSEEISAIQKMITDAQELVNQTSAINSNEQNTSVGGSGGRPFNPFTDASFAQGMLANASAQAKMLDLSHQVGQAINPENLSGTFKNFVTGFLATCNNPSTAGTGGTQGSAPGTVTTQTFASGCAYVEQTITNLTNSIAHFGTQEQQIQQAENIADTLVHFKSRYNELGNTYNSITTALSSIPNAQSLQNVVSKKNNPYSPQGIETNYYLNQNSYNQIQTINQELGRNPFRKLGIVSSQTNNGAMNGIGIQVGYKQFFGQKRKWGARYYGFFDYNHAFIKSSFFNSASDVWTYGFGADALYNFINDKATNFLGKNNKLSVGLFGGIALAGTSWLNSEYVNLATVNNVYNAKLNVANFQFLFNMGVRMNLARSKKKGSDHAAQHGIELGVKIPTINTNYYSFMGAELKYRRLYSVYLNYVFAY</sequence>